<proteinExistence type="inferred from homology"/>
<sequence>MDRSVPPGEIQGELTPPCSKSYAQRALAAALLAEGESTLRNIELCDDTRSAMRCIEALGADVTVVDPHTLKIRGGLAPRGRTLHVGESGLSTRLFTPIAALAGVPLRIEGEGTLLRRPMTMMIAPLRQLGVEVRHRDGFLPFDVCGPLHSATVEVDGSVSSQFITGLLLALPAARGEFTIDVRRAVSTPYIDMTVEAAHRFGAEILHNGYTQFYIEGGQRYRPTDYSIEGDWSAAATLLVAGAVAGEVTLHNVSILSKQADTAVCTALVRAGAELIHEADRITVRRRPLRAFEFDATQCPDLFPPLAALAAACEGESLITGTSRLAHKESDRAETLREEYAKVGIEIDLSTPDVMRIRGGAIRPARVFSHGDHRIAMSMAVSALRSSGAITIEGAEAVAKSYPRFFEDLESLRVN</sequence>
<dbReference type="GeneID" id="78340989"/>
<feature type="binding site" evidence="7">
    <location>
        <position position="20"/>
    </location>
    <ligand>
        <name>phosphoenolpyruvate</name>
        <dbReference type="ChEBI" id="CHEBI:58702"/>
    </ligand>
</feature>
<keyword evidence="7" id="KW-0963">Cytoplasm</keyword>
<feature type="binding site" evidence="7">
    <location>
        <position position="328"/>
    </location>
    <ligand>
        <name>3-phosphoshikimate</name>
        <dbReference type="ChEBI" id="CHEBI:145989"/>
    </ligand>
</feature>
<feature type="binding site" evidence="7">
    <location>
        <position position="400"/>
    </location>
    <ligand>
        <name>phosphoenolpyruvate</name>
        <dbReference type="ChEBI" id="CHEBI:58702"/>
    </ligand>
</feature>
<dbReference type="InterPro" id="IPR036968">
    <property type="entry name" value="Enolpyruvate_Tfrase_sf"/>
</dbReference>
<keyword evidence="3 7" id="KW-0028">Amino-acid biosynthesis</keyword>
<evidence type="ECO:0000256" key="6">
    <source>
        <dbReference type="ARBA" id="ARBA00044633"/>
    </source>
</evidence>
<feature type="binding site" evidence="7">
    <location>
        <position position="332"/>
    </location>
    <ligand>
        <name>phosphoenolpyruvate</name>
        <dbReference type="ChEBI" id="CHEBI:58702"/>
    </ligand>
</feature>
<dbReference type="NCBIfam" id="TIGR01356">
    <property type="entry name" value="aroA"/>
    <property type="match status" value="1"/>
</dbReference>
<feature type="binding site" evidence="7">
    <location>
        <position position="25"/>
    </location>
    <ligand>
        <name>3-phosphoshikimate</name>
        <dbReference type="ChEBI" id="CHEBI:145989"/>
    </ligand>
</feature>
<evidence type="ECO:0000256" key="4">
    <source>
        <dbReference type="ARBA" id="ARBA00022679"/>
    </source>
</evidence>
<keyword evidence="10" id="KW-1185">Reference proteome</keyword>
<evidence type="ECO:0000256" key="3">
    <source>
        <dbReference type="ARBA" id="ARBA00022605"/>
    </source>
</evidence>
<dbReference type="GO" id="GO:0003866">
    <property type="term" value="F:3-phosphoshikimate 1-carboxyvinyltransferase activity"/>
    <property type="evidence" value="ECO:0007669"/>
    <property type="project" value="UniProtKB-UniRule"/>
</dbReference>
<dbReference type="InterPro" id="IPR006264">
    <property type="entry name" value="EPSP_synthase"/>
</dbReference>
<dbReference type="KEGG" id="acou:A5CBH24_02660"/>
<name>A0A4Y1WPB5_9BACT</name>
<dbReference type="PANTHER" id="PTHR21090">
    <property type="entry name" value="AROM/DEHYDROQUINATE SYNTHASE"/>
    <property type="match status" value="1"/>
</dbReference>
<evidence type="ECO:0000313" key="10">
    <source>
        <dbReference type="Proteomes" id="UP000318946"/>
    </source>
</evidence>
<dbReference type="HAMAP" id="MF_00210">
    <property type="entry name" value="EPSP_synth"/>
    <property type="match status" value="1"/>
</dbReference>
<organism evidence="9 10">
    <name type="scientific">Alistipes communis</name>
    <dbReference type="NCBI Taxonomy" id="2585118"/>
    <lineage>
        <taxon>Bacteria</taxon>
        <taxon>Pseudomonadati</taxon>
        <taxon>Bacteroidota</taxon>
        <taxon>Bacteroidia</taxon>
        <taxon>Bacteroidales</taxon>
        <taxon>Rikenellaceae</taxon>
        <taxon>Alistipes</taxon>
    </lineage>
</organism>
<reference evidence="10" key="1">
    <citation type="submission" date="2019-06" db="EMBL/GenBank/DDBJ databases">
        <title>Alistipes onderdonkii subsp. vulgaris subsp. nov., Alistipes dispar sp. nov. and Alistipes communis sp. nov., isolated from human faeces, and creation of Alistipes onderdonkii subsp. onderdonkii subsp. nov.</title>
        <authorList>
            <person name="Sakamoto M."/>
            <person name="Ikeyama N."/>
            <person name="Ogata Y."/>
            <person name="Suda W."/>
            <person name="Iino T."/>
            <person name="Hattori M."/>
            <person name="Ohkuma M."/>
        </authorList>
    </citation>
    <scope>NUCLEOTIDE SEQUENCE [LARGE SCALE GENOMIC DNA]</scope>
    <source>
        <strain evidence="10">5CBH24</strain>
    </source>
</reference>
<feature type="binding site" evidence="7">
    <location>
        <position position="188"/>
    </location>
    <ligand>
        <name>3-phosphoshikimate</name>
        <dbReference type="ChEBI" id="CHEBI:145989"/>
    </ligand>
</feature>
<gene>
    <name evidence="7" type="primary">aroA</name>
    <name evidence="9" type="ORF">A5CBH24_02660</name>
</gene>
<dbReference type="EC" id="2.5.1.19" evidence="7"/>
<dbReference type="InterPro" id="IPR001986">
    <property type="entry name" value="Enolpyruvate_Tfrase_dom"/>
</dbReference>
<evidence type="ECO:0000256" key="1">
    <source>
        <dbReference type="ARBA" id="ARBA00004811"/>
    </source>
</evidence>
<dbReference type="UniPathway" id="UPA00053">
    <property type="reaction ID" value="UER00089"/>
</dbReference>
<dbReference type="EMBL" id="AP019735">
    <property type="protein sequence ID" value="BBL02953.1"/>
    <property type="molecule type" value="Genomic_DNA"/>
</dbReference>
<feature type="binding site" evidence="7">
    <location>
        <position position="21"/>
    </location>
    <ligand>
        <name>3-phosphoshikimate</name>
        <dbReference type="ChEBI" id="CHEBI:145989"/>
    </ligand>
</feature>
<dbReference type="GO" id="GO:0009073">
    <property type="term" value="P:aromatic amino acid family biosynthetic process"/>
    <property type="evidence" value="ECO:0007669"/>
    <property type="project" value="UniProtKB-KW"/>
</dbReference>
<keyword evidence="5 7" id="KW-0057">Aromatic amino acid biosynthesis</keyword>
<evidence type="ECO:0000259" key="8">
    <source>
        <dbReference type="Pfam" id="PF00275"/>
    </source>
</evidence>
<dbReference type="RefSeq" id="WP_141411949.1">
    <property type="nucleotide sequence ID" value="NZ_AP019735.1"/>
</dbReference>
<feature type="binding site" evidence="7">
    <location>
        <position position="20"/>
    </location>
    <ligand>
        <name>3-phosphoshikimate</name>
        <dbReference type="ChEBI" id="CHEBI:145989"/>
    </ligand>
</feature>
<feature type="binding site" evidence="7">
    <location>
        <position position="160"/>
    </location>
    <ligand>
        <name>3-phosphoshikimate</name>
        <dbReference type="ChEBI" id="CHEBI:145989"/>
    </ligand>
</feature>
<accession>A0A4Y1WPB5</accession>
<feature type="binding site" evidence="7">
    <location>
        <position position="161"/>
    </location>
    <ligand>
        <name>3-phosphoshikimate</name>
        <dbReference type="ChEBI" id="CHEBI:145989"/>
    </ligand>
</feature>
<dbReference type="OrthoDB" id="9809920at2"/>
<dbReference type="PIRSF" id="PIRSF000505">
    <property type="entry name" value="EPSPS"/>
    <property type="match status" value="1"/>
</dbReference>
<keyword evidence="4 7" id="KW-0808">Transferase</keyword>
<evidence type="ECO:0000256" key="2">
    <source>
        <dbReference type="ARBA" id="ARBA00009948"/>
    </source>
</evidence>
<comment type="caution">
    <text evidence="7">Lacks conserved residue(s) required for the propagation of feature annotation.</text>
</comment>
<dbReference type="PANTHER" id="PTHR21090:SF5">
    <property type="entry name" value="PENTAFUNCTIONAL AROM POLYPEPTIDE"/>
    <property type="match status" value="1"/>
</dbReference>
<feature type="binding site" evidence="7">
    <location>
        <position position="117"/>
    </location>
    <ligand>
        <name>phosphoenolpyruvate</name>
        <dbReference type="ChEBI" id="CHEBI:58702"/>
    </ligand>
</feature>
<evidence type="ECO:0000256" key="5">
    <source>
        <dbReference type="ARBA" id="ARBA00023141"/>
    </source>
</evidence>
<dbReference type="InterPro" id="IPR013792">
    <property type="entry name" value="RNA3'P_cycl/enolpyr_Trfase_a/b"/>
</dbReference>
<comment type="subcellular location">
    <subcellularLocation>
        <location evidence="7">Cytoplasm</location>
    </subcellularLocation>
</comment>
<dbReference type="Proteomes" id="UP000318946">
    <property type="component" value="Chromosome"/>
</dbReference>
<feature type="binding site" evidence="7">
    <location>
        <position position="89"/>
    </location>
    <ligand>
        <name>phosphoenolpyruvate</name>
        <dbReference type="ChEBI" id="CHEBI:58702"/>
    </ligand>
</feature>
<feature type="binding site" evidence="7">
    <location>
        <position position="162"/>
    </location>
    <ligand>
        <name>3-phosphoshikimate</name>
        <dbReference type="ChEBI" id="CHEBI:145989"/>
    </ligand>
</feature>
<dbReference type="GO" id="GO:0008652">
    <property type="term" value="P:amino acid biosynthetic process"/>
    <property type="evidence" value="ECO:0007669"/>
    <property type="project" value="UniProtKB-KW"/>
</dbReference>
<feature type="active site" description="Proton acceptor" evidence="7">
    <location>
        <position position="301"/>
    </location>
</feature>
<comment type="subunit">
    <text evidence="7">Monomer.</text>
</comment>
<feature type="domain" description="Enolpyruvate transferase" evidence="8">
    <location>
        <begin position="7"/>
        <end position="409"/>
    </location>
</feature>
<protein>
    <recommendedName>
        <fullName evidence="7">3-phosphoshikimate 1-carboxyvinyltransferase</fullName>
        <ecNumber evidence="7">2.5.1.19</ecNumber>
    </recommendedName>
    <alternativeName>
        <fullName evidence="7">5-enolpyruvylshikimate-3-phosphate synthase</fullName>
        <shortName evidence="7">EPSP synthase</shortName>
        <shortName evidence="7">EPSPS</shortName>
    </alternativeName>
</protein>
<comment type="pathway">
    <text evidence="1 7">Metabolic intermediate biosynthesis; chorismate biosynthesis; chorismate from D-erythrose 4-phosphate and phosphoenolpyruvate: step 6/7.</text>
</comment>
<feature type="binding site" evidence="7">
    <location>
        <position position="162"/>
    </location>
    <ligand>
        <name>phosphoenolpyruvate</name>
        <dbReference type="ChEBI" id="CHEBI:58702"/>
    </ligand>
</feature>
<feature type="binding site" evidence="7">
    <location>
        <position position="374"/>
    </location>
    <ligand>
        <name>phosphoenolpyruvate</name>
        <dbReference type="ChEBI" id="CHEBI:58702"/>
    </ligand>
</feature>
<dbReference type="CDD" id="cd01556">
    <property type="entry name" value="EPSP_synthase"/>
    <property type="match status" value="1"/>
</dbReference>
<comment type="similarity">
    <text evidence="2 7">Belongs to the EPSP synthase family.</text>
</comment>
<comment type="catalytic activity">
    <reaction evidence="6">
        <text>3-phosphoshikimate + phosphoenolpyruvate = 5-O-(1-carboxyvinyl)-3-phosphoshikimate + phosphate</text>
        <dbReference type="Rhea" id="RHEA:21256"/>
        <dbReference type="ChEBI" id="CHEBI:43474"/>
        <dbReference type="ChEBI" id="CHEBI:57701"/>
        <dbReference type="ChEBI" id="CHEBI:58702"/>
        <dbReference type="ChEBI" id="CHEBI:145989"/>
        <dbReference type="EC" id="2.5.1.19"/>
    </reaction>
    <physiologicalReaction direction="left-to-right" evidence="6">
        <dbReference type="Rhea" id="RHEA:21257"/>
    </physiologicalReaction>
</comment>
<dbReference type="Pfam" id="PF00275">
    <property type="entry name" value="EPSP_synthase"/>
    <property type="match status" value="1"/>
</dbReference>
<dbReference type="Gene3D" id="3.65.10.10">
    <property type="entry name" value="Enolpyruvate transferase domain"/>
    <property type="match status" value="2"/>
</dbReference>
<dbReference type="SUPFAM" id="SSF55205">
    <property type="entry name" value="EPT/RTPC-like"/>
    <property type="match status" value="1"/>
</dbReference>
<evidence type="ECO:0000256" key="7">
    <source>
        <dbReference type="HAMAP-Rule" id="MF_00210"/>
    </source>
</evidence>
<feature type="binding site" evidence="7">
    <location>
        <position position="301"/>
    </location>
    <ligand>
        <name>3-phosphoshikimate</name>
        <dbReference type="ChEBI" id="CHEBI:145989"/>
    </ligand>
</feature>
<dbReference type="GO" id="GO:0005737">
    <property type="term" value="C:cytoplasm"/>
    <property type="evidence" value="ECO:0007669"/>
    <property type="project" value="UniProtKB-SubCell"/>
</dbReference>
<comment type="function">
    <text evidence="7">Catalyzes the transfer of the enolpyruvyl moiety of phosphoenolpyruvate (PEP) to the 5-hydroxyl of shikimate-3-phosphate (S3P) to produce enolpyruvyl shikimate-3-phosphate and inorganic phosphate.</text>
</comment>
<dbReference type="GO" id="GO:0009423">
    <property type="term" value="P:chorismate biosynthetic process"/>
    <property type="evidence" value="ECO:0007669"/>
    <property type="project" value="UniProtKB-UniRule"/>
</dbReference>
<evidence type="ECO:0000313" key="9">
    <source>
        <dbReference type="EMBL" id="BBL02953.1"/>
    </source>
</evidence>
<dbReference type="AlphaFoldDB" id="A0A4Y1WPB5"/>